<dbReference type="EMBL" id="KI914060">
    <property type="protein sequence ID" value="ETV90230.1"/>
    <property type="molecule type" value="Genomic_DNA"/>
</dbReference>
<dbReference type="OrthoDB" id="89078at2759"/>
<protein>
    <submittedName>
        <fullName evidence="1">Uncharacterized protein</fullName>
    </submittedName>
</protein>
<name>A0A024T840_9STRA</name>
<organism evidence="1">
    <name type="scientific">Aphanomyces invadans</name>
    <dbReference type="NCBI Taxonomy" id="157072"/>
    <lineage>
        <taxon>Eukaryota</taxon>
        <taxon>Sar</taxon>
        <taxon>Stramenopiles</taxon>
        <taxon>Oomycota</taxon>
        <taxon>Saprolegniomycetes</taxon>
        <taxon>Saprolegniales</taxon>
        <taxon>Verrucalvaceae</taxon>
        <taxon>Aphanomyces</taxon>
    </lineage>
</organism>
<dbReference type="AlphaFoldDB" id="A0A024T840"/>
<reference evidence="1" key="1">
    <citation type="submission" date="2013-12" db="EMBL/GenBank/DDBJ databases">
        <title>The Genome Sequence of Aphanomyces invadans NJM9701.</title>
        <authorList>
            <consortium name="The Broad Institute Genomics Platform"/>
            <person name="Russ C."/>
            <person name="Tyler B."/>
            <person name="van West P."/>
            <person name="Dieguez-Uribeondo J."/>
            <person name="Young S.K."/>
            <person name="Zeng Q."/>
            <person name="Gargeya S."/>
            <person name="Fitzgerald M."/>
            <person name="Abouelleil A."/>
            <person name="Alvarado L."/>
            <person name="Chapman S.B."/>
            <person name="Gainer-Dewar J."/>
            <person name="Goldberg J."/>
            <person name="Griggs A."/>
            <person name="Gujja S."/>
            <person name="Hansen M."/>
            <person name="Howarth C."/>
            <person name="Imamovic A."/>
            <person name="Ireland A."/>
            <person name="Larimer J."/>
            <person name="McCowan C."/>
            <person name="Murphy C."/>
            <person name="Pearson M."/>
            <person name="Poon T.W."/>
            <person name="Priest M."/>
            <person name="Roberts A."/>
            <person name="Saif S."/>
            <person name="Shea T."/>
            <person name="Sykes S."/>
            <person name="Wortman J."/>
            <person name="Nusbaum C."/>
            <person name="Birren B."/>
        </authorList>
    </citation>
    <scope>NUCLEOTIDE SEQUENCE [LARGE SCALE GENOMIC DNA]</scope>
    <source>
        <strain evidence="1">NJM9701</strain>
    </source>
</reference>
<sequence length="51" mass="5780">MCNPIEGCFSSLKSKIKSYLAMRHRQMMEVVEFATLTQARMALLEAALQDS</sequence>
<feature type="non-terminal residue" evidence="1">
    <location>
        <position position="51"/>
    </location>
</feature>
<dbReference type="RefSeq" id="XP_008881141.1">
    <property type="nucleotide sequence ID" value="XM_008882919.1"/>
</dbReference>
<accession>A0A024T840</accession>
<dbReference type="VEuPathDB" id="FungiDB:H310_14942"/>
<proteinExistence type="predicted"/>
<dbReference type="GeneID" id="20091992"/>
<evidence type="ECO:0000313" key="1">
    <source>
        <dbReference type="EMBL" id="ETV90230.1"/>
    </source>
</evidence>
<gene>
    <name evidence="1" type="ORF">H310_14942</name>
</gene>